<evidence type="ECO:0000313" key="1">
    <source>
        <dbReference type="EMBL" id="GAH82419.1"/>
    </source>
</evidence>
<sequence>WIEGATEGVPQVEDTGLNTNPRRLESDYGFWSAPTAVVGPAATALWTTVTTPARTAGLDTTIYTIEIENSTGAAVTAWLEIGGVVITAPFHIVDNDSITIPYVAGFATGDNDLNCNATAVGVVVSIKGIEM</sequence>
<dbReference type="AlphaFoldDB" id="X1JVY1"/>
<dbReference type="EMBL" id="BARU01043539">
    <property type="protein sequence ID" value="GAH82419.1"/>
    <property type="molecule type" value="Genomic_DNA"/>
</dbReference>
<organism evidence="1">
    <name type="scientific">marine sediment metagenome</name>
    <dbReference type="NCBI Taxonomy" id="412755"/>
    <lineage>
        <taxon>unclassified sequences</taxon>
        <taxon>metagenomes</taxon>
        <taxon>ecological metagenomes</taxon>
    </lineage>
</organism>
<proteinExistence type="predicted"/>
<name>X1JVY1_9ZZZZ</name>
<protein>
    <submittedName>
        <fullName evidence="1">Uncharacterized protein</fullName>
    </submittedName>
</protein>
<reference evidence="1" key="1">
    <citation type="journal article" date="2014" name="Front. Microbiol.">
        <title>High frequency of phylogenetically diverse reductive dehalogenase-homologous genes in deep subseafloor sedimentary metagenomes.</title>
        <authorList>
            <person name="Kawai M."/>
            <person name="Futagami T."/>
            <person name="Toyoda A."/>
            <person name="Takaki Y."/>
            <person name="Nishi S."/>
            <person name="Hori S."/>
            <person name="Arai W."/>
            <person name="Tsubouchi T."/>
            <person name="Morono Y."/>
            <person name="Uchiyama I."/>
            <person name="Ito T."/>
            <person name="Fujiyama A."/>
            <person name="Inagaki F."/>
            <person name="Takami H."/>
        </authorList>
    </citation>
    <scope>NUCLEOTIDE SEQUENCE</scope>
    <source>
        <strain evidence="1">Expedition CK06-06</strain>
    </source>
</reference>
<feature type="non-terminal residue" evidence="1">
    <location>
        <position position="1"/>
    </location>
</feature>
<gene>
    <name evidence="1" type="ORF">S03H2_66642</name>
</gene>
<comment type="caution">
    <text evidence="1">The sequence shown here is derived from an EMBL/GenBank/DDBJ whole genome shotgun (WGS) entry which is preliminary data.</text>
</comment>
<accession>X1JVY1</accession>